<accession>A0A158DHS7</accession>
<gene>
    <name evidence="3" type="ORF">AWB79_07032</name>
</gene>
<evidence type="ECO:0000313" key="3">
    <source>
        <dbReference type="EMBL" id="SAK93960.1"/>
    </source>
</evidence>
<dbReference type="SUPFAM" id="SSF53639">
    <property type="entry name" value="AraD/HMP-PK domain-like"/>
    <property type="match status" value="1"/>
</dbReference>
<dbReference type="STRING" id="1777140.AWB79_07032"/>
<organism evidence="3 4">
    <name type="scientific">Caballeronia hypogeia</name>
    <dbReference type="NCBI Taxonomy" id="1777140"/>
    <lineage>
        <taxon>Bacteria</taxon>
        <taxon>Pseudomonadati</taxon>
        <taxon>Pseudomonadota</taxon>
        <taxon>Betaproteobacteria</taxon>
        <taxon>Burkholderiales</taxon>
        <taxon>Burkholderiaceae</taxon>
        <taxon>Caballeronia</taxon>
    </lineage>
</organism>
<protein>
    <submittedName>
        <fullName evidence="3">Aldolase</fullName>
    </submittedName>
</protein>
<evidence type="ECO:0000259" key="2">
    <source>
        <dbReference type="SMART" id="SM01007"/>
    </source>
</evidence>
<dbReference type="InterPro" id="IPR036409">
    <property type="entry name" value="Aldolase_II/adducin_N_sf"/>
</dbReference>
<dbReference type="Pfam" id="PF00596">
    <property type="entry name" value="Aldolase_II"/>
    <property type="match status" value="1"/>
</dbReference>
<dbReference type="InterPro" id="IPR001303">
    <property type="entry name" value="Aldolase_II/adducin_N"/>
</dbReference>
<dbReference type="Gene3D" id="3.40.225.10">
    <property type="entry name" value="Class II aldolase/adducin N-terminal domain"/>
    <property type="match status" value="1"/>
</dbReference>
<keyword evidence="4" id="KW-1185">Reference proteome</keyword>
<comment type="similarity">
    <text evidence="1">Belongs to the aldolase class II family.</text>
</comment>
<dbReference type="OrthoDB" id="8859181at2"/>
<dbReference type="GO" id="GO:0005856">
    <property type="term" value="C:cytoskeleton"/>
    <property type="evidence" value="ECO:0007669"/>
    <property type="project" value="TreeGrafter"/>
</dbReference>
<dbReference type="GO" id="GO:0051015">
    <property type="term" value="F:actin filament binding"/>
    <property type="evidence" value="ECO:0007669"/>
    <property type="project" value="TreeGrafter"/>
</dbReference>
<dbReference type="NCBIfam" id="NF005451">
    <property type="entry name" value="PRK07044.1"/>
    <property type="match status" value="1"/>
</dbReference>
<dbReference type="InterPro" id="IPR051017">
    <property type="entry name" value="Aldolase-II_Adducin_sf"/>
</dbReference>
<sequence length="261" mass="28788">MKTNDLDPRALPGGARTEAELRVELAACYRLVAHFGLDDLIYNHISVRVPDEPGHFLINPYGMLFSEINASCFVKIDHEGNQVELSPHSVNQAGFVIHSAIHAGRTDAHCVLHTHSEAATAVSALAEGLLPVSQFAMRFHGHLGYHDYEGVALETGERERLVRDLGPHSMLVLRNHGVLSVGRTVAEAFMLIYTFEKAARIQLMAQAAVAGGAHLQLPDERVSRLASEQFNKQSGDILPAGTREWPAFLRLLDRIDPSYRD</sequence>
<dbReference type="Proteomes" id="UP000054851">
    <property type="component" value="Unassembled WGS sequence"/>
</dbReference>
<dbReference type="PANTHER" id="PTHR10672">
    <property type="entry name" value="ADDUCIN"/>
    <property type="match status" value="1"/>
</dbReference>
<dbReference type="PANTHER" id="PTHR10672:SF3">
    <property type="entry name" value="PROTEIN HU-LI TAI SHAO"/>
    <property type="match status" value="1"/>
</dbReference>
<dbReference type="RefSeq" id="WP_061172036.1">
    <property type="nucleotide sequence ID" value="NZ_FCOA02000044.1"/>
</dbReference>
<comment type="caution">
    <text evidence="3">The sequence shown here is derived from an EMBL/GenBank/DDBJ whole genome shotgun (WGS) entry which is preliminary data.</text>
</comment>
<dbReference type="AlphaFoldDB" id="A0A158DHS7"/>
<proteinExistence type="inferred from homology"/>
<name>A0A158DHS7_9BURK</name>
<feature type="domain" description="Class II aldolase/adducin N-terminal" evidence="2">
    <location>
        <begin position="23"/>
        <end position="203"/>
    </location>
</feature>
<evidence type="ECO:0000256" key="1">
    <source>
        <dbReference type="ARBA" id="ARBA00037961"/>
    </source>
</evidence>
<dbReference type="SMART" id="SM01007">
    <property type="entry name" value="Aldolase_II"/>
    <property type="match status" value="1"/>
</dbReference>
<reference evidence="3" key="1">
    <citation type="submission" date="2016-01" db="EMBL/GenBank/DDBJ databases">
        <authorList>
            <person name="Peeters C."/>
        </authorList>
    </citation>
    <scope>NUCLEOTIDE SEQUENCE</scope>
    <source>
        <strain evidence="3">LMG 29322</strain>
    </source>
</reference>
<dbReference type="EMBL" id="FCOA02000044">
    <property type="protein sequence ID" value="SAK93960.1"/>
    <property type="molecule type" value="Genomic_DNA"/>
</dbReference>
<evidence type="ECO:0000313" key="4">
    <source>
        <dbReference type="Proteomes" id="UP000054851"/>
    </source>
</evidence>